<gene>
    <name evidence="1" type="ORF">HXL70_05150</name>
</gene>
<organism evidence="1 2">
    <name type="scientific">Dialister invisus</name>
    <dbReference type="NCBI Taxonomy" id="218538"/>
    <lineage>
        <taxon>Bacteria</taxon>
        <taxon>Bacillati</taxon>
        <taxon>Bacillota</taxon>
        <taxon>Negativicutes</taxon>
        <taxon>Veillonellales</taxon>
        <taxon>Veillonellaceae</taxon>
        <taxon>Dialister</taxon>
    </lineage>
</organism>
<evidence type="ECO:0000313" key="2">
    <source>
        <dbReference type="Proteomes" id="UP000757890"/>
    </source>
</evidence>
<dbReference type="Proteomes" id="UP000757890">
    <property type="component" value="Unassembled WGS sequence"/>
</dbReference>
<proteinExistence type="predicted"/>
<dbReference type="RefSeq" id="WP_007070831.1">
    <property type="nucleotide sequence ID" value="NZ_DBEWYD010000103.1"/>
</dbReference>
<name>A0A930B9W4_9FIRM</name>
<sequence>MMLEIKNEIELITAGITTDQYQNVASLSIWGGKRPTIAESTSYIAGLILSRLATLSDDEDNHETTHSKAINLYGAKIAEKYAERLYDELERSNADKKRMINDDLFSASVDVSDISYRLGYYQALIDRTIYHIRD</sequence>
<accession>A0A930B9W4</accession>
<protein>
    <submittedName>
        <fullName evidence="1">Uncharacterized protein</fullName>
    </submittedName>
</protein>
<evidence type="ECO:0000313" key="1">
    <source>
        <dbReference type="EMBL" id="MBF1129417.1"/>
    </source>
</evidence>
<dbReference type="EMBL" id="JABZMK010000023">
    <property type="protein sequence ID" value="MBF1129417.1"/>
    <property type="molecule type" value="Genomic_DNA"/>
</dbReference>
<dbReference type="AlphaFoldDB" id="A0A930B9W4"/>
<comment type="caution">
    <text evidence="1">The sequence shown here is derived from an EMBL/GenBank/DDBJ whole genome shotgun (WGS) entry which is preliminary data.</text>
</comment>
<dbReference type="GeneID" id="78278372"/>
<reference evidence="1" key="1">
    <citation type="submission" date="2020-04" db="EMBL/GenBank/DDBJ databases">
        <title>Deep metagenomics examines the oral microbiome during advanced dental caries in children, revealing novel taxa and co-occurrences with host molecules.</title>
        <authorList>
            <person name="Baker J.L."/>
            <person name="Morton J.T."/>
            <person name="Dinis M."/>
            <person name="Alvarez R."/>
            <person name="Tran N.C."/>
            <person name="Knight R."/>
            <person name="Edlund A."/>
        </authorList>
    </citation>
    <scope>NUCLEOTIDE SEQUENCE</scope>
    <source>
        <strain evidence="1">JCVI_32_bin.14</strain>
    </source>
</reference>